<dbReference type="GO" id="GO:0004519">
    <property type="term" value="F:endonuclease activity"/>
    <property type="evidence" value="ECO:0007669"/>
    <property type="project" value="TreeGrafter"/>
</dbReference>
<dbReference type="SUPFAM" id="SSF54060">
    <property type="entry name" value="His-Me finger endonucleases"/>
    <property type="match status" value="1"/>
</dbReference>
<sequence>MQQRSQLNQPFRQWQWVGVLSSLLVITSGTVSQARNYGSVQLLMGTPSSSPDGTNRDDYLLIKRQYATSYNNSKGTPNWVSWQLNASWLGPVDRCSGFSPDPTLPADFKRVVTTDYTGSGFSRGHMTRSGDRTANTTDNCATFYTTNIVPQTQDNNEGPWLELENLSRELAIAGKELYIIAGPLGEGGKGLKGPMTKIGKNEVAVPERLWKIVVVLDKPGLGVRGVTKTTRVIAVNMPNITGIKNKHYTEYLTTVADLEKLTGYNFLSDVPTEIQAVIEAKTDTTETKTDP</sequence>
<feature type="binding site" evidence="2">
    <location>
        <position position="156"/>
    </location>
    <ligand>
        <name>Mg(2+)</name>
        <dbReference type="ChEBI" id="CHEBI:18420"/>
        <note>catalytic</note>
    </ligand>
</feature>
<dbReference type="GO" id="GO:0046872">
    <property type="term" value="F:metal ion binding"/>
    <property type="evidence" value="ECO:0007669"/>
    <property type="project" value="UniProtKB-KW"/>
</dbReference>
<dbReference type="InterPro" id="IPR044929">
    <property type="entry name" value="DNA/RNA_non-sp_Endonuclease_sf"/>
</dbReference>
<dbReference type="Proteomes" id="UP000239576">
    <property type="component" value="Unassembled WGS sequence"/>
</dbReference>
<gene>
    <name evidence="5" type="ORF">C7B82_03220</name>
</gene>
<evidence type="ECO:0000256" key="1">
    <source>
        <dbReference type="PIRSR" id="PIRSR640255-1"/>
    </source>
</evidence>
<comment type="caution">
    <text evidence="5">The sequence shown here is derived from an EMBL/GenBank/DDBJ whole genome shotgun (WGS) entry which is preliminary data.</text>
</comment>
<dbReference type="SMART" id="SM00477">
    <property type="entry name" value="NUC"/>
    <property type="match status" value="1"/>
</dbReference>
<protein>
    <submittedName>
        <fullName evidence="5">Nuclease</fullName>
    </submittedName>
</protein>
<feature type="domain" description="DNA/RNA non-specific endonuclease/pyrophosphatase/phosphodiesterase" evidence="4">
    <location>
        <begin position="62"/>
        <end position="273"/>
    </location>
</feature>
<keyword evidence="2" id="KW-0479">Metal-binding</keyword>
<dbReference type="PANTHER" id="PTHR13966">
    <property type="entry name" value="ENDONUCLEASE RELATED"/>
    <property type="match status" value="1"/>
</dbReference>
<dbReference type="OrthoDB" id="9811262at2"/>
<dbReference type="PANTHER" id="PTHR13966:SF5">
    <property type="entry name" value="ENDONUCLEASE G, MITOCHONDRIAL"/>
    <property type="match status" value="1"/>
</dbReference>
<dbReference type="AlphaFoldDB" id="A0A2T1EN69"/>
<evidence type="ECO:0000313" key="6">
    <source>
        <dbReference type="Proteomes" id="UP000239576"/>
    </source>
</evidence>
<dbReference type="Gene3D" id="3.40.570.10">
    <property type="entry name" value="Extracellular Endonuclease, subunit A"/>
    <property type="match status" value="1"/>
</dbReference>
<proteinExistence type="predicted"/>
<evidence type="ECO:0000256" key="2">
    <source>
        <dbReference type="PIRSR" id="PIRSR640255-2"/>
    </source>
</evidence>
<feature type="active site" description="Proton acceptor" evidence="1">
    <location>
        <position position="125"/>
    </location>
</feature>
<evidence type="ECO:0000259" key="4">
    <source>
        <dbReference type="SMART" id="SM00892"/>
    </source>
</evidence>
<accession>A0A2T1EN69</accession>
<dbReference type="InterPro" id="IPR020821">
    <property type="entry name" value="ENPP1-3/EXOG-like_nuc-like"/>
</dbReference>
<evidence type="ECO:0000313" key="5">
    <source>
        <dbReference type="EMBL" id="PSB34118.1"/>
    </source>
</evidence>
<dbReference type="SMART" id="SM00892">
    <property type="entry name" value="Endonuclease_NS"/>
    <property type="match status" value="1"/>
</dbReference>
<keyword evidence="6" id="KW-1185">Reference proteome</keyword>
<organism evidence="5 6">
    <name type="scientific">Stenomitos frigidus ULC18</name>
    <dbReference type="NCBI Taxonomy" id="2107698"/>
    <lineage>
        <taxon>Bacteria</taxon>
        <taxon>Bacillati</taxon>
        <taxon>Cyanobacteriota</taxon>
        <taxon>Cyanophyceae</taxon>
        <taxon>Leptolyngbyales</taxon>
        <taxon>Leptolyngbyaceae</taxon>
        <taxon>Stenomitos</taxon>
    </lineage>
</organism>
<dbReference type="CDD" id="cd00091">
    <property type="entry name" value="NUC"/>
    <property type="match status" value="1"/>
</dbReference>
<name>A0A2T1EN69_9CYAN</name>
<feature type="domain" description="ENPP1-3/EXOG-like endonuclease/phosphodiesterase" evidence="3">
    <location>
        <begin position="63"/>
        <end position="273"/>
    </location>
</feature>
<dbReference type="GO" id="GO:0016787">
    <property type="term" value="F:hydrolase activity"/>
    <property type="evidence" value="ECO:0007669"/>
    <property type="project" value="InterPro"/>
</dbReference>
<dbReference type="InterPro" id="IPR044925">
    <property type="entry name" value="His-Me_finger_sf"/>
</dbReference>
<evidence type="ECO:0000259" key="3">
    <source>
        <dbReference type="SMART" id="SM00477"/>
    </source>
</evidence>
<dbReference type="RefSeq" id="WP_106254878.1">
    <property type="nucleotide sequence ID" value="NZ_CAWNSW010000037.1"/>
</dbReference>
<dbReference type="InterPro" id="IPR040255">
    <property type="entry name" value="Non-specific_endonuclease"/>
</dbReference>
<dbReference type="InterPro" id="IPR001604">
    <property type="entry name" value="Endo_G_ENPP1-like_dom"/>
</dbReference>
<dbReference type="EMBL" id="PVWK01000015">
    <property type="protein sequence ID" value="PSB34118.1"/>
    <property type="molecule type" value="Genomic_DNA"/>
</dbReference>
<reference evidence="5 6" key="2">
    <citation type="submission" date="2018-03" db="EMBL/GenBank/DDBJ databases">
        <title>The ancient ancestry and fast evolution of plastids.</title>
        <authorList>
            <person name="Moore K.R."/>
            <person name="Magnabosco C."/>
            <person name="Momper L."/>
            <person name="Gold D.A."/>
            <person name="Bosak T."/>
            <person name="Fournier G.P."/>
        </authorList>
    </citation>
    <scope>NUCLEOTIDE SEQUENCE [LARGE SCALE GENOMIC DNA]</scope>
    <source>
        <strain evidence="5 6">ULC18</strain>
    </source>
</reference>
<dbReference type="Pfam" id="PF01223">
    <property type="entry name" value="Endonuclease_NS"/>
    <property type="match status" value="1"/>
</dbReference>
<dbReference type="GO" id="GO:0003676">
    <property type="term" value="F:nucleic acid binding"/>
    <property type="evidence" value="ECO:0007669"/>
    <property type="project" value="InterPro"/>
</dbReference>
<reference evidence="6" key="1">
    <citation type="submission" date="2018-02" db="EMBL/GenBank/DDBJ databases">
        <authorList>
            <person name="Moore K."/>
            <person name="Momper L."/>
        </authorList>
    </citation>
    <scope>NUCLEOTIDE SEQUENCE [LARGE SCALE GENOMIC DNA]</scope>
    <source>
        <strain evidence="6">ULC18</strain>
    </source>
</reference>